<protein>
    <recommendedName>
        <fullName evidence="11">Lipoxygenase domain-containing protein</fullName>
    </recommendedName>
</protein>
<dbReference type="Proteomes" id="UP000308365">
    <property type="component" value="Unassembled WGS sequence"/>
</dbReference>
<evidence type="ECO:0000256" key="2">
    <source>
        <dbReference type="ARBA" id="ARBA00004514"/>
    </source>
</evidence>
<gene>
    <name evidence="12" type="ORF">EI555_010304</name>
</gene>
<feature type="binding site" evidence="9">
    <location>
        <position position="223"/>
    </location>
    <ligand>
        <name>Fe cation</name>
        <dbReference type="ChEBI" id="CHEBI:24875"/>
        <note>catalytic</note>
    </ligand>
</feature>
<evidence type="ECO:0000256" key="9">
    <source>
        <dbReference type="PIRSR" id="PIRSR601885-1"/>
    </source>
</evidence>
<sequence>MEWNPGFPLSIDAKCHKDLPRDIQFDSEKGVDFVLNYSKAMENLFINRFMHMFQSSWSDFADFEKIFLRISNTISEQVMNHWQEDLMFGYQFLNGCNPVLIQRCMKLPENLPVTTEMVECSLERQLTLEQEVELGNIFIVDFKLLDGIDVNKTDPCTLQFLAAPICLLYKNLANKIVPIAIQLNQVPGDENPIFLPSDAKYDWLLAKIWVRSSDFHIHQTITHLLRTHLVSEVFGIALYRQLPAVHPIFKLLVAHVRFTVAINTKAREQLICKYGLFDKSHVPPTHLMRPRLALGRPGHPPALSQFLMLSFGAGRLEGGNQPRLTALSPLLLKANATGGGGHVQMVQKSMQDLTYSSLCFPEAIKARGMDNTEDIPYYFYRDDGLLVWEAIRAFTAEVVDIYYESDQVVEGDQELQDFVKDVYVYGMRGKKASGFPESIKTKEKLSEYLTVVIFTASAQHAAVNFGQYDWYSWIPNAPPTMRAPPPKVKGVVTIEQIVDMLPDRGRSCWHLGAVWALSQFQDNELFLGMYPEEHFIETPVKEAMARFRKKLDTIVSVIAERNKKKKLPYYYLSPDRIPNSVAI</sequence>
<evidence type="ECO:0000256" key="1">
    <source>
        <dbReference type="ARBA" id="ARBA00004370"/>
    </source>
</evidence>
<dbReference type="GO" id="GO:0034440">
    <property type="term" value="P:lipid oxidation"/>
    <property type="evidence" value="ECO:0007669"/>
    <property type="project" value="InterPro"/>
</dbReference>
<evidence type="ECO:0000313" key="12">
    <source>
        <dbReference type="EMBL" id="TKC47110.1"/>
    </source>
</evidence>
<feature type="domain" description="Lipoxygenase" evidence="11">
    <location>
        <begin position="1"/>
        <end position="583"/>
    </location>
</feature>
<dbReference type="AlphaFoldDB" id="A0A4V5PA91"/>
<keyword evidence="7 9" id="KW-0408">Iron</keyword>
<keyword evidence="6 10" id="KW-0560">Oxidoreductase</keyword>
<evidence type="ECO:0000256" key="3">
    <source>
        <dbReference type="ARBA" id="ARBA00009419"/>
    </source>
</evidence>
<dbReference type="SUPFAM" id="SSF48484">
    <property type="entry name" value="Lipoxigenase"/>
    <property type="match status" value="2"/>
</dbReference>
<dbReference type="FunFam" id="3.10.450.60:FF:000003">
    <property type="entry name" value="Arachidonate 5-lipoxygenase a"/>
    <property type="match status" value="1"/>
</dbReference>
<feature type="binding site" evidence="9">
    <location>
        <position position="228"/>
    </location>
    <ligand>
        <name>Fe cation</name>
        <dbReference type="ChEBI" id="CHEBI:24875"/>
        <note>catalytic</note>
    </ligand>
</feature>
<keyword evidence="8" id="KW-0472">Membrane</keyword>
<dbReference type="GO" id="GO:0005829">
    <property type="term" value="C:cytosol"/>
    <property type="evidence" value="ECO:0007669"/>
    <property type="project" value="UniProtKB-SubCell"/>
</dbReference>
<dbReference type="InterPro" id="IPR001885">
    <property type="entry name" value="LipOase_mml"/>
</dbReference>
<evidence type="ECO:0000256" key="7">
    <source>
        <dbReference type="ARBA" id="ARBA00023004"/>
    </source>
</evidence>
<dbReference type="InterPro" id="IPR020833">
    <property type="entry name" value="LipOase_Fe_BS"/>
</dbReference>
<accession>A0A4V5PA91</accession>
<dbReference type="InterPro" id="IPR036226">
    <property type="entry name" value="LipOase_C_sf"/>
</dbReference>
<name>A0A4V5PA91_MONMO</name>
<comment type="caution">
    <text evidence="12">The sequence shown here is derived from an EMBL/GenBank/DDBJ whole genome shotgun (WGS) entry which is preliminary data.</text>
</comment>
<dbReference type="InterPro" id="IPR013819">
    <property type="entry name" value="LipOase_C"/>
</dbReference>
<evidence type="ECO:0000259" key="11">
    <source>
        <dbReference type="PROSITE" id="PS51393"/>
    </source>
</evidence>
<evidence type="ECO:0000256" key="4">
    <source>
        <dbReference type="ARBA" id="ARBA00022723"/>
    </source>
</evidence>
<comment type="cofactor">
    <cofactor evidence="9">
        <name>Fe cation</name>
        <dbReference type="ChEBI" id="CHEBI:24875"/>
    </cofactor>
    <text evidence="9">Binds 1 Fe cation per subunit.</text>
</comment>
<dbReference type="EMBL" id="RWIC01000226">
    <property type="protein sequence ID" value="TKC47110.1"/>
    <property type="molecule type" value="Genomic_DNA"/>
</dbReference>
<comment type="similarity">
    <text evidence="3 10">Belongs to the lipoxygenase family.</text>
</comment>
<dbReference type="GO" id="GO:0016020">
    <property type="term" value="C:membrane"/>
    <property type="evidence" value="ECO:0007669"/>
    <property type="project" value="UniProtKB-SubCell"/>
</dbReference>
<dbReference type="PROSITE" id="PS00081">
    <property type="entry name" value="LIPOXYGENASE_2"/>
    <property type="match status" value="1"/>
</dbReference>
<evidence type="ECO:0000256" key="8">
    <source>
        <dbReference type="ARBA" id="ARBA00023136"/>
    </source>
</evidence>
<keyword evidence="4 9" id="KW-0479">Metal-binding</keyword>
<feature type="binding site" evidence="9">
    <location>
        <position position="460"/>
    </location>
    <ligand>
        <name>Fe cation</name>
        <dbReference type="ChEBI" id="CHEBI:24875"/>
        <note>catalytic</note>
    </ligand>
</feature>
<dbReference type="PRINTS" id="PR00467">
    <property type="entry name" value="MAMLPOXGNASE"/>
</dbReference>
<comment type="subcellular location">
    <subcellularLocation>
        <location evidence="2">Cytoplasm</location>
        <location evidence="2">Cytosol</location>
    </subcellularLocation>
    <subcellularLocation>
        <location evidence="1">Membrane</location>
    </subcellularLocation>
</comment>
<evidence type="ECO:0000313" key="13">
    <source>
        <dbReference type="Proteomes" id="UP000308365"/>
    </source>
</evidence>
<dbReference type="PANTHER" id="PTHR11771">
    <property type="entry name" value="LIPOXYGENASE"/>
    <property type="match status" value="1"/>
</dbReference>
<organism evidence="12 13">
    <name type="scientific">Monodon monoceros</name>
    <name type="common">Narwhal</name>
    <name type="synonym">Ceratodon monodon</name>
    <dbReference type="NCBI Taxonomy" id="40151"/>
    <lineage>
        <taxon>Eukaryota</taxon>
        <taxon>Metazoa</taxon>
        <taxon>Chordata</taxon>
        <taxon>Craniata</taxon>
        <taxon>Vertebrata</taxon>
        <taxon>Euteleostomi</taxon>
        <taxon>Mammalia</taxon>
        <taxon>Eutheria</taxon>
        <taxon>Laurasiatheria</taxon>
        <taxon>Artiodactyla</taxon>
        <taxon>Whippomorpha</taxon>
        <taxon>Cetacea</taxon>
        <taxon>Odontoceti</taxon>
        <taxon>Monodontidae</taxon>
        <taxon>Monodon</taxon>
    </lineage>
</organism>
<dbReference type="PROSITE" id="PS00711">
    <property type="entry name" value="LIPOXYGENASE_1"/>
    <property type="match status" value="1"/>
</dbReference>
<dbReference type="PRINTS" id="PR00087">
    <property type="entry name" value="LIPOXYGENASE"/>
</dbReference>
<dbReference type="InterPro" id="IPR000907">
    <property type="entry name" value="LipOase"/>
</dbReference>
<dbReference type="Gene3D" id="1.20.245.10">
    <property type="entry name" value="Lipoxygenase-1, Domain 5"/>
    <property type="match status" value="2"/>
</dbReference>
<reference evidence="13" key="1">
    <citation type="journal article" date="2019" name="IScience">
        <title>Narwhal Genome Reveals Long-Term Low Genetic Diversity despite Current Large Abundance Size.</title>
        <authorList>
            <person name="Westbury M.V."/>
            <person name="Petersen B."/>
            <person name="Garde E."/>
            <person name="Heide-Jorgensen M.P."/>
            <person name="Lorenzen E.D."/>
        </authorList>
    </citation>
    <scope>NUCLEOTIDE SEQUENCE [LARGE SCALE GENOMIC DNA]</scope>
</reference>
<evidence type="ECO:0000256" key="5">
    <source>
        <dbReference type="ARBA" id="ARBA00022964"/>
    </source>
</evidence>
<keyword evidence="5 10" id="KW-0223">Dioxygenase</keyword>
<dbReference type="GO" id="GO:0005506">
    <property type="term" value="F:iron ion binding"/>
    <property type="evidence" value="ECO:0007669"/>
    <property type="project" value="InterPro"/>
</dbReference>
<dbReference type="InterPro" id="IPR020834">
    <property type="entry name" value="LipOase_CS"/>
</dbReference>
<proteinExistence type="inferred from homology"/>
<evidence type="ECO:0000256" key="10">
    <source>
        <dbReference type="RuleBase" id="RU003974"/>
    </source>
</evidence>
<dbReference type="Pfam" id="PF00305">
    <property type="entry name" value="Lipoxygenase"/>
    <property type="match status" value="2"/>
</dbReference>
<dbReference type="PROSITE" id="PS51393">
    <property type="entry name" value="LIPOXYGENASE_3"/>
    <property type="match status" value="1"/>
</dbReference>
<evidence type="ECO:0000256" key="6">
    <source>
        <dbReference type="ARBA" id="ARBA00023002"/>
    </source>
</evidence>
<feature type="binding site" evidence="9">
    <location>
        <position position="583"/>
    </location>
    <ligand>
        <name>Fe cation</name>
        <dbReference type="ChEBI" id="CHEBI:24875"/>
        <note>catalytic</note>
    </ligand>
</feature>
<dbReference type="GO" id="GO:0016702">
    <property type="term" value="F:oxidoreductase activity, acting on single donors with incorporation of molecular oxygen, incorporation of two atoms of oxygen"/>
    <property type="evidence" value="ECO:0007669"/>
    <property type="project" value="InterPro"/>
</dbReference>